<keyword evidence="2" id="KW-1133">Transmembrane helix</keyword>
<evidence type="ECO:0000313" key="4">
    <source>
        <dbReference type="Proteomes" id="UP000193689"/>
    </source>
</evidence>
<sequence>MVLECEDRCMEGAGPTLSAMCLVLRFYNIGAVGSHRGKLAEPIGSLLDQALDGLYLWISSISVGLDAGLQDAGTSFIAAPAKAAKASCAVDGYSPCSSSLPADFCCPSSTTCVSVASNTTAICCPKSQICDEIQPITCDIDKQNVTAFPESPLHTTNLEESLPTCGKGNCCPFGYRCNSSGNCEIVKKPTKTLTTTTSHTWSPTTSTVRRTSESTSSSPTTTPTTTNTTDTTVSAVDSDDRPSSSNTKTGVAVGTAFGAFSVVGALFYCWFWRTKGKPVVNAFGLARKQQNIRSPQMQELSRLPTWKNQNGNLGSEWKEPSRVMGEAIFVAELPATPVSFSVWDRDLNVAPVKPKHQYKAYSRQSSIQPGDVFKDVGR</sequence>
<organism evidence="3 4">
    <name type="scientific">Pseudomassariella vexata</name>
    <dbReference type="NCBI Taxonomy" id="1141098"/>
    <lineage>
        <taxon>Eukaryota</taxon>
        <taxon>Fungi</taxon>
        <taxon>Dikarya</taxon>
        <taxon>Ascomycota</taxon>
        <taxon>Pezizomycotina</taxon>
        <taxon>Sordariomycetes</taxon>
        <taxon>Xylariomycetidae</taxon>
        <taxon>Amphisphaeriales</taxon>
        <taxon>Pseudomassariaceae</taxon>
        <taxon>Pseudomassariella</taxon>
    </lineage>
</organism>
<protein>
    <submittedName>
        <fullName evidence="3">Uncharacterized protein</fullName>
    </submittedName>
</protein>
<dbReference type="InParanoid" id="A0A1Y2EJW2"/>
<dbReference type="OrthoDB" id="4776553at2759"/>
<evidence type="ECO:0000256" key="1">
    <source>
        <dbReference type="SAM" id="MobiDB-lite"/>
    </source>
</evidence>
<feature type="compositionally biased region" description="Low complexity" evidence="1">
    <location>
        <begin position="194"/>
        <end position="236"/>
    </location>
</feature>
<keyword evidence="4" id="KW-1185">Reference proteome</keyword>
<dbReference type="STRING" id="1141098.A0A1Y2EJW2"/>
<feature type="region of interest" description="Disordered" evidence="1">
    <location>
        <begin position="194"/>
        <end position="250"/>
    </location>
</feature>
<accession>A0A1Y2EJW2</accession>
<keyword evidence="2" id="KW-0812">Transmembrane</keyword>
<proteinExistence type="predicted"/>
<dbReference type="EMBL" id="MCFJ01000001">
    <property type="protein sequence ID" value="ORY71576.1"/>
    <property type="molecule type" value="Genomic_DNA"/>
</dbReference>
<gene>
    <name evidence="3" type="ORF">BCR38DRAFT_404646</name>
</gene>
<reference evidence="3 4" key="1">
    <citation type="submission" date="2016-07" db="EMBL/GenBank/DDBJ databases">
        <title>Pervasive Adenine N6-methylation of Active Genes in Fungi.</title>
        <authorList>
            <consortium name="DOE Joint Genome Institute"/>
            <person name="Mondo S.J."/>
            <person name="Dannebaum R.O."/>
            <person name="Kuo R.C."/>
            <person name="Labutti K."/>
            <person name="Haridas S."/>
            <person name="Kuo A."/>
            <person name="Salamov A."/>
            <person name="Ahrendt S.R."/>
            <person name="Lipzen A."/>
            <person name="Sullivan W."/>
            <person name="Andreopoulos W.B."/>
            <person name="Clum A."/>
            <person name="Lindquist E."/>
            <person name="Daum C."/>
            <person name="Ramamoorthy G.K."/>
            <person name="Gryganskyi A."/>
            <person name="Culley D."/>
            <person name="Magnuson J.K."/>
            <person name="James T.Y."/>
            <person name="O'Malley M.A."/>
            <person name="Stajich J.E."/>
            <person name="Spatafora J.W."/>
            <person name="Visel A."/>
            <person name="Grigoriev I.V."/>
        </authorList>
    </citation>
    <scope>NUCLEOTIDE SEQUENCE [LARGE SCALE GENOMIC DNA]</scope>
    <source>
        <strain evidence="3 4">CBS 129021</strain>
    </source>
</reference>
<evidence type="ECO:0000256" key="2">
    <source>
        <dbReference type="SAM" id="Phobius"/>
    </source>
</evidence>
<name>A0A1Y2EJW2_9PEZI</name>
<dbReference type="Proteomes" id="UP000193689">
    <property type="component" value="Unassembled WGS sequence"/>
</dbReference>
<dbReference type="GeneID" id="63774071"/>
<dbReference type="AlphaFoldDB" id="A0A1Y2EJW2"/>
<keyword evidence="2" id="KW-0472">Membrane</keyword>
<feature type="transmembrane region" description="Helical" evidence="2">
    <location>
        <begin position="251"/>
        <end position="271"/>
    </location>
</feature>
<comment type="caution">
    <text evidence="3">The sequence shown here is derived from an EMBL/GenBank/DDBJ whole genome shotgun (WGS) entry which is preliminary data.</text>
</comment>
<dbReference type="RefSeq" id="XP_040721168.1">
    <property type="nucleotide sequence ID" value="XM_040857859.1"/>
</dbReference>
<evidence type="ECO:0000313" key="3">
    <source>
        <dbReference type="EMBL" id="ORY71576.1"/>
    </source>
</evidence>